<feature type="compositionally biased region" description="Basic and acidic residues" evidence="1">
    <location>
        <begin position="200"/>
        <end position="217"/>
    </location>
</feature>
<sequence length="341" mass="37110">MASIDSSIINGNGRQLSLLMIAEARTNATPAEARTVSKDAKHRRDDGGIQEERASRRGRNVTGRISGRLWMEAGEPPALAEPAPGSLGAVDRRYGCYQEGGCVCKDNYILGYKGCAHAGTAERRNQDRARARGGLHVPKTGLMEVTEAVFSAADVAEDSGSGHFLCVNTQQYIVVNRIAMEDGSPDTAESSISKSTARNTRCEHTGQRRTAESRGESCQDIDTSIASEYDPLAFAAKSRVSGSRSNATTVIVVYEGTKVPSYVRQWEWREAAAKEQQLELERNFPVLGSLAACTSRSPSKDHPLSKDARKHRRHSRSASAGKKERYPSKEGVSWADAARRP</sequence>
<name>A0A9J6F9K1_HAELO</name>
<gene>
    <name evidence="2" type="ORF">HPB48_021642</name>
</gene>
<keyword evidence="3" id="KW-1185">Reference proteome</keyword>
<feature type="region of interest" description="Disordered" evidence="1">
    <location>
        <begin position="292"/>
        <end position="341"/>
    </location>
</feature>
<dbReference type="AlphaFoldDB" id="A0A9J6F9K1"/>
<protein>
    <submittedName>
        <fullName evidence="2">Uncharacterized protein</fullName>
    </submittedName>
</protein>
<feature type="compositionally biased region" description="Polar residues" evidence="1">
    <location>
        <begin position="187"/>
        <end position="199"/>
    </location>
</feature>
<dbReference type="Proteomes" id="UP000821853">
    <property type="component" value="Chromosome 1"/>
</dbReference>
<feature type="compositionally biased region" description="Basic and acidic residues" evidence="1">
    <location>
        <begin position="298"/>
        <end position="307"/>
    </location>
</feature>
<dbReference type="VEuPathDB" id="VectorBase:HLOH_048004"/>
<comment type="caution">
    <text evidence="2">The sequence shown here is derived from an EMBL/GenBank/DDBJ whole genome shotgun (WGS) entry which is preliminary data.</text>
</comment>
<feature type="region of interest" description="Disordered" evidence="1">
    <location>
        <begin position="184"/>
        <end position="218"/>
    </location>
</feature>
<dbReference type="EMBL" id="JABSTR010000001">
    <property type="protein sequence ID" value="KAH9359589.1"/>
    <property type="molecule type" value="Genomic_DNA"/>
</dbReference>
<feature type="region of interest" description="Disordered" evidence="1">
    <location>
        <begin position="29"/>
        <end position="58"/>
    </location>
</feature>
<organism evidence="2 3">
    <name type="scientific">Haemaphysalis longicornis</name>
    <name type="common">Bush tick</name>
    <dbReference type="NCBI Taxonomy" id="44386"/>
    <lineage>
        <taxon>Eukaryota</taxon>
        <taxon>Metazoa</taxon>
        <taxon>Ecdysozoa</taxon>
        <taxon>Arthropoda</taxon>
        <taxon>Chelicerata</taxon>
        <taxon>Arachnida</taxon>
        <taxon>Acari</taxon>
        <taxon>Parasitiformes</taxon>
        <taxon>Ixodida</taxon>
        <taxon>Ixodoidea</taxon>
        <taxon>Ixodidae</taxon>
        <taxon>Haemaphysalinae</taxon>
        <taxon>Haemaphysalis</taxon>
    </lineage>
</organism>
<reference evidence="2 3" key="1">
    <citation type="journal article" date="2020" name="Cell">
        <title>Large-Scale Comparative Analyses of Tick Genomes Elucidate Their Genetic Diversity and Vector Capacities.</title>
        <authorList>
            <consortium name="Tick Genome and Microbiome Consortium (TIGMIC)"/>
            <person name="Jia N."/>
            <person name="Wang J."/>
            <person name="Shi W."/>
            <person name="Du L."/>
            <person name="Sun Y."/>
            <person name="Zhan W."/>
            <person name="Jiang J.F."/>
            <person name="Wang Q."/>
            <person name="Zhang B."/>
            <person name="Ji P."/>
            <person name="Bell-Sakyi L."/>
            <person name="Cui X.M."/>
            <person name="Yuan T.T."/>
            <person name="Jiang B.G."/>
            <person name="Yang W.F."/>
            <person name="Lam T.T."/>
            <person name="Chang Q.C."/>
            <person name="Ding S.J."/>
            <person name="Wang X.J."/>
            <person name="Zhu J.G."/>
            <person name="Ruan X.D."/>
            <person name="Zhao L."/>
            <person name="Wei J.T."/>
            <person name="Ye R.Z."/>
            <person name="Que T.C."/>
            <person name="Du C.H."/>
            <person name="Zhou Y.H."/>
            <person name="Cheng J.X."/>
            <person name="Dai P.F."/>
            <person name="Guo W.B."/>
            <person name="Han X.H."/>
            <person name="Huang E.J."/>
            <person name="Li L.F."/>
            <person name="Wei W."/>
            <person name="Gao Y.C."/>
            <person name="Liu J.Z."/>
            <person name="Shao H.Z."/>
            <person name="Wang X."/>
            <person name="Wang C.C."/>
            <person name="Yang T.C."/>
            <person name="Huo Q.B."/>
            <person name="Li W."/>
            <person name="Chen H.Y."/>
            <person name="Chen S.E."/>
            <person name="Zhou L.G."/>
            <person name="Ni X.B."/>
            <person name="Tian J.H."/>
            <person name="Sheng Y."/>
            <person name="Liu T."/>
            <person name="Pan Y.S."/>
            <person name="Xia L.Y."/>
            <person name="Li J."/>
            <person name="Zhao F."/>
            <person name="Cao W.C."/>
        </authorList>
    </citation>
    <scope>NUCLEOTIDE SEQUENCE [LARGE SCALE GENOMIC DNA]</scope>
    <source>
        <strain evidence="2">HaeL-2018</strain>
    </source>
</reference>
<evidence type="ECO:0000313" key="3">
    <source>
        <dbReference type="Proteomes" id="UP000821853"/>
    </source>
</evidence>
<evidence type="ECO:0000313" key="2">
    <source>
        <dbReference type="EMBL" id="KAH9359589.1"/>
    </source>
</evidence>
<proteinExistence type="predicted"/>
<feature type="compositionally biased region" description="Basic and acidic residues" evidence="1">
    <location>
        <begin position="35"/>
        <end position="55"/>
    </location>
</feature>
<evidence type="ECO:0000256" key="1">
    <source>
        <dbReference type="SAM" id="MobiDB-lite"/>
    </source>
</evidence>
<accession>A0A9J6F9K1</accession>